<accession>A0ABN9X4I9</accession>
<dbReference type="Proteomes" id="UP001189429">
    <property type="component" value="Unassembled WGS sequence"/>
</dbReference>
<gene>
    <name evidence="1" type="ORF">PCOR1329_LOCUS73354</name>
</gene>
<sequence length="125" mass="13768">MDSSLGHGAAFVCQPVEPLSGFVQSPLWRGCCGTRDNGIGGQVLSGQVPHSFYEWRRVPSSCKHKACGSRDVSNGRFSSSTDLPNLLQVWQRRRGRHFFVGAENQPKLTTSMCRSFVHAAARPSF</sequence>
<keyword evidence="2" id="KW-1185">Reference proteome</keyword>
<dbReference type="EMBL" id="CAUYUJ010019872">
    <property type="protein sequence ID" value="CAK0894275.1"/>
    <property type="molecule type" value="Genomic_DNA"/>
</dbReference>
<name>A0ABN9X4I9_9DINO</name>
<comment type="caution">
    <text evidence="1">The sequence shown here is derived from an EMBL/GenBank/DDBJ whole genome shotgun (WGS) entry which is preliminary data.</text>
</comment>
<proteinExistence type="predicted"/>
<evidence type="ECO:0000313" key="1">
    <source>
        <dbReference type="EMBL" id="CAK0894275.1"/>
    </source>
</evidence>
<organism evidence="1 2">
    <name type="scientific">Prorocentrum cordatum</name>
    <dbReference type="NCBI Taxonomy" id="2364126"/>
    <lineage>
        <taxon>Eukaryota</taxon>
        <taxon>Sar</taxon>
        <taxon>Alveolata</taxon>
        <taxon>Dinophyceae</taxon>
        <taxon>Prorocentrales</taxon>
        <taxon>Prorocentraceae</taxon>
        <taxon>Prorocentrum</taxon>
    </lineage>
</organism>
<reference evidence="1" key="1">
    <citation type="submission" date="2023-10" db="EMBL/GenBank/DDBJ databases">
        <authorList>
            <person name="Chen Y."/>
            <person name="Shah S."/>
            <person name="Dougan E. K."/>
            <person name="Thang M."/>
            <person name="Chan C."/>
        </authorList>
    </citation>
    <scope>NUCLEOTIDE SEQUENCE [LARGE SCALE GENOMIC DNA]</scope>
</reference>
<protein>
    <submittedName>
        <fullName evidence="1">Uncharacterized protein</fullName>
    </submittedName>
</protein>
<evidence type="ECO:0000313" key="2">
    <source>
        <dbReference type="Proteomes" id="UP001189429"/>
    </source>
</evidence>